<evidence type="ECO:0000259" key="13">
    <source>
        <dbReference type="Pfam" id="PF01636"/>
    </source>
</evidence>
<evidence type="ECO:0000256" key="4">
    <source>
        <dbReference type="ARBA" id="ARBA00022679"/>
    </source>
</evidence>
<keyword evidence="12" id="KW-0479">Metal-binding</keyword>
<dbReference type="GO" id="GO:0005524">
    <property type="term" value="F:ATP binding"/>
    <property type="evidence" value="ECO:0007669"/>
    <property type="project" value="UniProtKB-KW"/>
</dbReference>
<feature type="binding site" evidence="12">
    <location>
        <position position="199"/>
    </location>
    <ligand>
        <name>Mg(2+)</name>
        <dbReference type="ChEBI" id="CHEBI:18420"/>
    </ligand>
</feature>
<evidence type="ECO:0000256" key="11">
    <source>
        <dbReference type="PIRSR" id="PIRSR000706-1"/>
    </source>
</evidence>
<evidence type="ECO:0000256" key="8">
    <source>
        <dbReference type="ARBA" id="ARBA00023251"/>
    </source>
</evidence>
<dbReference type="PATRIC" id="fig|1107881.3.peg.5584"/>
<keyword evidence="8 10" id="KW-0046">Antibiotic resistance</keyword>
<evidence type="ECO:0000256" key="9">
    <source>
        <dbReference type="ARBA" id="ARBA00048925"/>
    </source>
</evidence>
<evidence type="ECO:0000256" key="5">
    <source>
        <dbReference type="ARBA" id="ARBA00022741"/>
    </source>
</evidence>
<keyword evidence="7 10" id="KW-0067">ATP-binding</keyword>
<dbReference type="EC" id="2.7.1.95" evidence="2"/>
<keyword evidence="4 10" id="KW-0808">Transferase</keyword>
<evidence type="ECO:0000256" key="7">
    <source>
        <dbReference type="ARBA" id="ARBA00022840"/>
    </source>
</evidence>
<keyword evidence="6 10" id="KW-0418">Kinase</keyword>
<sequence length="277" mass="30361">MAGFMSRRHAGDEILLPKLPTGREWTPVRHGESGDRVYRRSDGGAYAKIASGKAAALLEGERDRVAWLAPFRLGSPSVCEWIAAENEACLVISALPGVPASELSAVDLKKAWPSILRQLKLLHELPTEACPFGRRLASMFDRAADVVRRDAVNPDFLAPEDQNTPPGELLDALRAELPRHLIDEPSDLVICHGDACLPNFMVDADTHRSTGVIDLGRLGTADRYVDFSLLLGNARESWTGEADAEAARDCLFDIHGISAPDEDRLAFYLRLDPLTWG</sequence>
<evidence type="ECO:0000256" key="10">
    <source>
        <dbReference type="PIRNR" id="PIRNR000706"/>
    </source>
</evidence>
<accession>H0G7M7</accession>
<dbReference type="GO" id="GO:0046677">
    <property type="term" value="P:response to antibiotic"/>
    <property type="evidence" value="ECO:0007669"/>
    <property type="project" value="UniProtKB-KW"/>
</dbReference>
<reference evidence="14 15" key="1">
    <citation type="journal article" date="2012" name="J. Bacteriol.">
        <title>Draft Genome Sequence of Sinorhizobium meliloti CCNWSX0020, a Nitrogen-Fixing Symbiont with Copper Tolerance Capability Isolated from Lead-Zinc Mine Tailings.</title>
        <authorList>
            <person name="Li Z."/>
            <person name="Ma Z."/>
            <person name="Hao X."/>
            <person name="Wei G."/>
        </authorList>
    </citation>
    <scope>NUCLEOTIDE SEQUENCE [LARGE SCALE GENOMIC DNA]</scope>
    <source>
        <strain evidence="14 15">CCNWSX0020</strain>
    </source>
</reference>
<evidence type="ECO:0000313" key="14">
    <source>
        <dbReference type="EMBL" id="EHK74667.1"/>
    </source>
</evidence>
<comment type="catalytic activity">
    <reaction evidence="9">
        <text>kanamycin A + ATP = kanamycin 3'-phosphate + ADP + H(+)</text>
        <dbReference type="Rhea" id="RHEA:24256"/>
        <dbReference type="ChEBI" id="CHEBI:15378"/>
        <dbReference type="ChEBI" id="CHEBI:30616"/>
        <dbReference type="ChEBI" id="CHEBI:57909"/>
        <dbReference type="ChEBI" id="CHEBI:58214"/>
        <dbReference type="ChEBI" id="CHEBI:456216"/>
        <dbReference type="EC" id="2.7.1.95"/>
    </reaction>
</comment>
<feature type="binding site" evidence="12">
    <location>
        <position position="214"/>
    </location>
    <ligand>
        <name>Mg(2+)</name>
        <dbReference type="ChEBI" id="CHEBI:18420"/>
    </ligand>
</feature>
<dbReference type="AlphaFoldDB" id="H0G7M7"/>
<evidence type="ECO:0000256" key="6">
    <source>
        <dbReference type="ARBA" id="ARBA00022777"/>
    </source>
</evidence>
<keyword evidence="12" id="KW-0460">Magnesium</keyword>
<gene>
    <name evidence="14" type="ORF">SM0020_27550</name>
</gene>
<comment type="similarity">
    <text evidence="1 10">Belongs to the aminoglycoside phosphotransferase family.</text>
</comment>
<organism evidence="14 15">
    <name type="scientific">Sinorhizobium meliloti CCNWSX0020</name>
    <dbReference type="NCBI Taxonomy" id="1107881"/>
    <lineage>
        <taxon>Bacteria</taxon>
        <taxon>Pseudomonadati</taxon>
        <taxon>Pseudomonadota</taxon>
        <taxon>Alphaproteobacteria</taxon>
        <taxon>Hyphomicrobiales</taxon>
        <taxon>Rhizobiaceae</taxon>
        <taxon>Sinorhizobium/Ensifer group</taxon>
        <taxon>Sinorhizobium</taxon>
    </lineage>
</organism>
<dbReference type="NCBIfam" id="NF032896">
    <property type="entry name" value="APH_3pp"/>
    <property type="match status" value="1"/>
</dbReference>
<evidence type="ECO:0000256" key="3">
    <source>
        <dbReference type="ARBA" id="ARBA00017903"/>
    </source>
</evidence>
<dbReference type="GO" id="GO:0046872">
    <property type="term" value="F:metal ion binding"/>
    <property type="evidence" value="ECO:0007669"/>
    <property type="project" value="UniProtKB-KW"/>
</dbReference>
<dbReference type="InterPro" id="IPR011009">
    <property type="entry name" value="Kinase-like_dom_sf"/>
</dbReference>
<keyword evidence="5 10" id="KW-0547">Nucleotide-binding</keyword>
<evidence type="ECO:0000256" key="12">
    <source>
        <dbReference type="PIRSR" id="PIRSR000706-2"/>
    </source>
</evidence>
<dbReference type="Proteomes" id="UP000004038">
    <property type="component" value="Unassembled WGS sequence"/>
</dbReference>
<dbReference type="Gene3D" id="3.30.200.20">
    <property type="entry name" value="Phosphorylase Kinase, domain 1"/>
    <property type="match status" value="1"/>
</dbReference>
<evidence type="ECO:0000256" key="2">
    <source>
        <dbReference type="ARBA" id="ARBA00012193"/>
    </source>
</evidence>
<dbReference type="InterPro" id="IPR051678">
    <property type="entry name" value="AGP_Transferase"/>
</dbReference>
<name>H0G7M7_RHIML</name>
<proteinExistence type="inferred from homology"/>
<dbReference type="Gene3D" id="3.90.1200.10">
    <property type="match status" value="1"/>
</dbReference>
<evidence type="ECO:0000313" key="15">
    <source>
        <dbReference type="Proteomes" id="UP000004038"/>
    </source>
</evidence>
<dbReference type="EMBL" id="AGVV01000080">
    <property type="protein sequence ID" value="EHK74667.1"/>
    <property type="molecule type" value="Genomic_DNA"/>
</dbReference>
<dbReference type="PANTHER" id="PTHR21310">
    <property type="entry name" value="AMINOGLYCOSIDE PHOSPHOTRANSFERASE-RELATED-RELATED"/>
    <property type="match status" value="1"/>
</dbReference>
<dbReference type="GO" id="GO:0008910">
    <property type="term" value="F:kanamycin kinase activity"/>
    <property type="evidence" value="ECO:0007669"/>
    <property type="project" value="UniProtKB-EC"/>
</dbReference>
<protein>
    <recommendedName>
        <fullName evidence="3">Aminoglycoside 3'-phosphotransferase</fullName>
        <ecNumber evidence="2">2.7.1.95</ecNumber>
    </recommendedName>
</protein>
<dbReference type="SUPFAM" id="SSF56112">
    <property type="entry name" value="Protein kinase-like (PK-like)"/>
    <property type="match status" value="1"/>
</dbReference>
<dbReference type="PANTHER" id="PTHR21310:SF41">
    <property type="entry name" value="3'-PHOSPHOTRANSFERASE, PUTATIVE-RELATED"/>
    <property type="match status" value="1"/>
</dbReference>
<dbReference type="InterPro" id="IPR024165">
    <property type="entry name" value="Kan/Strep_kinase"/>
</dbReference>
<dbReference type="CDD" id="cd05150">
    <property type="entry name" value="APH"/>
    <property type="match status" value="1"/>
</dbReference>
<feature type="domain" description="Aminoglycoside phosphotransferase" evidence="13">
    <location>
        <begin position="25"/>
        <end position="264"/>
    </location>
</feature>
<dbReference type="InterPro" id="IPR002575">
    <property type="entry name" value="Aminoglycoside_PTrfase"/>
</dbReference>
<dbReference type="PIRSF" id="PIRSF000706">
    <property type="entry name" value="Kanamycin_kin"/>
    <property type="match status" value="1"/>
</dbReference>
<feature type="active site" description="Proton acceptor" evidence="11">
    <location>
        <position position="194"/>
    </location>
</feature>
<evidence type="ECO:0000256" key="1">
    <source>
        <dbReference type="ARBA" id="ARBA00006219"/>
    </source>
</evidence>
<dbReference type="Pfam" id="PF01636">
    <property type="entry name" value="APH"/>
    <property type="match status" value="1"/>
</dbReference>